<dbReference type="Pfam" id="PF03176">
    <property type="entry name" value="MMPL"/>
    <property type="match status" value="2"/>
</dbReference>
<feature type="transmembrane region" description="Helical" evidence="8">
    <location>
        <begin position="711"/>
        <end position="738"/>
    </location>
</feature>
<feature type="transmembrane region" description="Helical" evidence="8">
    <location>
        <begin position="233"/>
        <end position="254"/>
    </location>
</feature>
<feature type="transmembrane region" description="Helical" evidence="8">
    <location>
        <begin position="207"/>
        <end position="227"/>
    </location>
</feature>
<name>A0A051TWN2_9MYCO</name>
<evidence type="ECO:0000256" key="1">
    <source>
        <dbReference type="ARBA" id="ARBA00004651"/>
    </source>
</evidence>
<keyword evidence="6 8" id="KW-0472">Membrane</keyword>
<feature type="transmembrane region" description="Helical" evidence="8">
    <location>
        <begin position="583"/>
        <end position="604"/>
    </location>
</feature>
<dbReference type="PATRIC" id="fig|1324261.3.peg.4370"/>
<accession>A0A051TWN2</accession>
<dbReference type="HOGENOM" id="CLU_005108_5_1_11"/>
<evidence type="ECO:0000256" key="3">
    <source>
        <dbReference type="ARBA" id="ARBA00022475"/>
    </source>
</evidence>
<organism evidence="10 11">
    <name type="scientific">Mycobacterium [tuberculosis] TKK-01-0051</name>
    <dbReference type="NCBI Taxonomy" id="1324261"/>
    <lineage>
        <taxon>Bacteria</taxon>
        <taxon>Bacillati</taxon>
        <taxon>Actinomycetota</taxon>
        <taxon>Actinomycetes</taxon>
        <taxon>Mycobacteriales</taxon>
        <taxon>Mycobacteriaceae</taxon>
        <taxon>Mycobacterium</taxon>
        <taxon>Mycobacterium avium complex (MAC)</taxon>
    </lineage>
</organism>
<feature type="transmembrane region" description="Helical" evidence="8">
    <location>
        <begin position="178"/>
        <end position="200"/>
    </location>
</feature>
<feature type="transmembrane region" description="Helical" evidence="8">
    <location>
        <begin position="319"/>
        <end position="344"/>
    </location>
</feature>
<feature type="transmembrane region" description="Helical" evidence="8">
    <location>
        <begin position="624"/>
        <end position="644"/>
    </location>
</feature>
<keyword evidence="11" id="KW-1185">Reference proteome</keyword>
<keyword evidence="7" id="KW-0175">Coiled coil</keyword>
<gene>
    <name evidence="10" type="ORF">K875_04332</name>
</gene>
<feature type="domain" description="Membrane transport protein MMPL" evidence="9">
    <location>
        <begin position="527"/>
        <end position="749"/>
    </location>
</feature>
<evidence type="ECO:0000313" key="10">
    <source>
        <dbReference type="EMBL" id="KBZ61377.1"/>
    </source>
</evidence>
<evidence type="ECO:0000256" key="6">
    <source>
        <dbReference type="ARBA" id="ARBA00023136"/>
    </source>
</evidence>
<feature type="transmembrane region" description="Helical" evidence="8">
    <location>
        <begin position="292"/>
        <end position="313"/>
    </location>
</feature>
<evidence type="ECO:0000256" key="5">
    <source>
        <dbReference type="ARBA" id="ARBA00022989"/>
    </source>
</evidence>
<feature type="transmembrane region" description="Helical" evidence="8">
    <location>
        <begin position="685"/>
        <end position="705"/>
    </location>
</feature>
<protein>
    <recommendedName>
        <fullName evidence="9">Membrane transport protein MMPL domain-containing protein</fullName>
    </recommendedName>
</protein>
<sequence>MLQVITRLAIAAPRRIIAIAVLVLLGAAIFGLPVVSGLSGGGFQDPTSESSRAASTLRDKFNQTDQQMLIVVTSPAGARGEQARRVGTEIADQLKRSPWVLNVSSAWTSPPAAAAQLISKDDKSGMIVAGLKGGENDAQKYASTLTKDLVHDRDGVTVRAGGMAVAYAQINDQNQRDLLLMESIAIPLSFAVLVWVLGGVVAAAMPIVLGALAIVCTMSVLRLISFATDVSTYALDLSIAMGLALAIDYNLLIITRYREELARTEDRNQELMRTLARYQALMRTMATAGRTVLFSATTVGLSMAVMALFPMYFLKSSAYTIVATAAIVAVATVVVTPAAIVLLGPRLDTMDARRVMHRILHGQRPFRDHAHKPLVAQFWYRSTKFVLRRAMPVGLSVVALLLLLGVPFLGVKWGFPDERVLPRSASARQVADMLDHDFANGLGTSVSVVVPDAHGVTPGDLQRYAADLSRVPDVSGVTAPTGTFVVGNRVGPPAAPTGLANGSAFLTVDSAAPLYSQASNTQLDRLHQVGGPAGRSVQMTGLAQINRDSVDAITTRLPLVFGLIALITFALLFLLTGSVVLPVQALVCNVLSLTAAFGAMVWIFQDGHLGALGTTPNGTLNANIPVLLFCIAFGLAMDYEVFLVSRIHEYWQASQAVRETPPTPAEARAATDESAALGIAGIGRVVTTAAVVMSISFAALIPAHVSFMRMLGLGLTLGVLVDATLVRMVLVPAFIHLLGRWTWWAPRWSALLRNRSATGEDEAVAVGRRRWAADAPRMPTRRWPSRAAPGRS</sequence>
<dbReference type="SUPFAM" id="SSF82866">
    <property type="entry name" value="Multidrug efflux transporter AcrB transmembrane domain"/>
    <property type="match status" value="2"/>
</dbReference>
<evidence type="ECO:0000259" key="9">
    <source>
        <dbReference type="Pfam" id="PF03176"/>
    </source>
</evidence>
<feature type="domain" description="Membrane transport protein MMPL" evidence="9">
    <location>
        <begin position="45"/>
        <end position="392"/>
    </location>
</feature>
<dbReference type="PANTHER" id="PTHR33406">
    <property type="entry name" value="MEMBRANE PROTEIN MJ1562-RELATED"/>
    <property type="match status" value="1"/>
</dbReference>
<feature type="coiled-coil region" evidence="7">
    <location>
        <begin position="254"/>
        <end position="281"/>
    </location>
</feature>
<comment type="similarity">
    <text evidence="2">Belongs to the resistance-nodulation-cell division (RND) (TC 2.A.6) family. MmpL subfamily.</text>
</comment>
<dbReference type="Proteomes" id="UP000025947">
    <property type="component" value="Unassembled WGS sequence"/>
</dbReference>
<keyword evidence="5 8" id="KW-1133">Transmembrane helix</keyword>
<keyword evidence="3" id="KW-1003">Cell membrane</keyword>
<dbReference type="EMBL" id="JLXW01000010">
    <property type="protein sequence ID" value="KBZ61377.1"/>
    <property type="molecule type" value="Genomic_DNA"/>
</dbReference>
<evidence type="ECO:0000256" key="8">
    <source>
        <dbReference type="SAM" id="Phobius"/>
    </source>
</evidence>
<comment type="subcellular location">
    <subcellularLocation>
        <location evidence="1">Cell membrane</location>
        <topology evidence="1">Multi-pass membrane protein</topology>
    </subcellularLocation>
</comment>
<dbReference type="InterPro" id="IPR004869">
    <property type="entry name" value="MMPL_dom"/>
</dbReference>
<feature type="transmembrane region" description="Helical" evidence="8">
    <location>
        <begin position="557"/>
        <end position="576"/>
    </location>
</feature>
<feature type="transmembrane region" description="Helical" evidence="8">
    <location>
        <begin position="390"/>
        <end position="411"/>
    </location>
</feature>
<evidence type="ECO:0000256" key="7">
    <source>
        <dbReference type="SAM" id="Coils"/>
    </source>
</evidence>
<dbReference type="InterPro" id="IPR050545">
    <property type="entry name" value="Mycobact_MmpL"/>
</dbReference>
<dbReference type="PANTHER" id="PTHR33406:SF11">
    <property type="entry name" value="MEMBRANE PROTEIN SCO6666-RELATED"/>
    <property type="match status" value="1"/>
</dbReference>
<evidence type="ECO:0000256" key="2">
    <source>
        <dbReference type="ARBA" id="ARBA00010157"/>
    </source>
</evidence>
<proteinExistence type="inferred from homology"/>
<evidence type="ECO:0000256" key="4">
    <source>
        <dbReference type="ARBA" id="ARBA00022692"/>
    </source>
</evidence>
<keyword evidence="4 8" id="KW-0812">Transmembrane</keyword>
<dbReference type="AlphaFoldDB" id="A0A051TWN2"/>
<dbReference type="RefSeq" id="WP_044486756.1">
    <property type="nucleotide sequence ID" value="NZ_KK328284.1"/>
</dbReference>
<evidence type="ECO:0000313" key="11">
    <source>
        <dbReference type="Proteomes" id="UP000025947"/>
    </source>
</evidence>
<reference evidence="10 11" key="1">
    <citation type="submission" date="2014-04" db="EMBL/GenBank/DDBJ databases">
        <title>The Genome Sequence of Mycobacterium tuberculosis TKK-01-0051.</title>
        <authorList>
            <consortium name="The Broad Institute Genomics Platform"/>
            <consortium name="The Broad Institute Genome Sequencing Center for Infectious Disease"/>
            <person name="Earl A.M."/>
            <person name="Cohen K."/>
            <person name="Pym A."/>
            <person name="Bishai W."/>
            <person name="Maharaj K."/>
            <person name="Desjardins C."/>
            <person name="Abeel T."/>
            <person name="Young S."/>
            <person name="Zeng Q."/>
            <person name="Gargeya S."/>
            <person name="Abouelleil A."/>
            <person name="Alvarado L."/>
            <person name="Chapman S.B."/>
            <person name="Gainer-Dewar J."/>
            <person name="Goldberg J."/>
            <person name="Griggs A."/>
            <person name="Gujja S."/>
            <person name="Hansen M."/>
            <person name="Howarth C."/>
            <person name="Imamovic A."/>
            <person name="Larimer J."/>
            <person name="Murphy C."/>
            <person name="Naylor J."/>
            <person name="Pearson M."/>
            <person name="Poon T.W."/>
            <person name="Priest M."/>
            <person name="Roberts A."/>
            <person name="Saif S."/>
            <person name="Shea T."/>
            <person name="Sykes S."/>
            <person name="Wortman J."/>
            <person name="Nusbaum C."/>
            <person name="Birren B."/>
        </authorList>
    </citation>
    <scope>NUCLEOTIDE SEQUENCE [LARGE SCALE GENOMIC DNA]</scope>
    <source>
        <strain evidence="10 11">TKK-01-0051</strain>
    </source>
</reference>
<dbReference type="GO" id="GO:0005886">
    <property type="term" value="C:plasma membrane"/>
    <property type="evidence" value="ECO:0007669"/>
    <property type="project" value="UniProtKB-SubCell"/>
</dbReference>
<comment type="caution">
    <text evidence="10">The sequence shown here is derived from an EMBL/GenBank/DDBJ whole genome shotgun (WGS) entry which is preliminary data.</text>
</comment>
<dbReference type="Gene3D" id="1.20.1640.10">
    <property type="entry name" value="Multidrug efflux transporter AcrB transmembrane domain"/>
    <property type="match status" value="2"/>
</dbReference>